<keyword evidence="9" id="KW-1185">Reference proteome</keyword>
<protein>
    <recommendedName>
        <fullName evidence="7">Exostosin GT47 domain-containing protein</fullName>
    </recommendedName>
</protein>
<dbReference type="InterPro" id="IPR040911">
    <property type="entry name" value="Exostosin_GT47"/>
</dbReference>
<keyword evidence="6" id="KW-1133">Transmembrane helix</keyword>
<accession>A0A251REM9</accession>
<dbReference type="STRING" id="3760.A0A251REM9"/>
<dbReference type="AlphaFoldDB" id="A0A251REM9"/>
<evidence type="ECO:0000313" key="8">
    <source>
        <dbReference type="EMBL" id="ONI34453.1"/>
    </source>
</evidence>
<evidence type="ECO:0000256" key="6">
    <source>
        <dbReference type="SAM" id="Phobius"/>
    </source>
</evidence>
<evidence type="ECO:0000256" key="4">
    <source>
        <dbReference type="ARBA" id="ARBA00022968"/>
    </source>
</evidence>
<evidence type="ECO:0000313" key="9">
    <source>
        <dbReference type="Proteomes" id="UP000006882"/>
    </source>
</evidence>
<evidence type="ECO:0000256" key="1">
    <source>
        <dbReference type="ARBA" id="ARBA00004323"/>
    </source>
</evidence>
<reference evidence="8 9" key="1">
    <citation type="journal article" date="2013" name="Nat. Genet.">
        <title>The high-quality draft genome of peach (Prunus persica) identifies unique patterns of genetic diversity, domestication and genome evolution.</title>
        <authorList>
            <consortium name="International Peach Genome Initiative"/>
            <person name="Verde I."/>
            <person name="Abbott A.G."/>
            <person name="Scalabrin S."/>
            <person name="Jung S."/>
            <person name="Shu S."/>
            <person name="Marroni F."/>
            <person name="Zhebentyayeva T."/>
            <person name="Dettori M.T."/>
            <person name="Grimwood J."/>
            <person name="Cattonaro F."/>
            <person name="Zuccolo A."/>
            <person name="Rossini L."/>
            <person name="Jenkins J."/>
            <person name="Vendramin E."/>
            <person name="Meisel L.A."/>
            <person name="Decroocq V."/>
            <person name="Sosinski B."/>
            <person name="Prochnik S."/>
            <person name="Mitros T."/>
            <person name="Policriti A."/>
            <person name="Cipriani G."/>
            <person name="Dondini L."/>
            <person name="Ficklin S."/>
            <person name="Goodstein D.M."/>
            <person name="Xuan P."/>
            <person name="Del Fabbro C."/>
            <person name="Aramini V."/>
            <person name="Copetti D."/>
            <person name="Gonzalez S."/>
            <person name="Horner D.S."/>
            <person name="Falchi R."/>
            <person name="Lucas S."/>
            <person name="Mica E."/>
            <person name="Maldonado J."/>
            <person name="Lazzari B."/>
            <person name="Bielenberg D."/>
            <person name="Pirona R."/>
            <person name="Miculan M."/>
            <person name="Barakat A."/>
            <person name="Testolin R."/>
            <person name="Stella A."/>
            <person name="Tartarini S."/>
            <person name="Tonutti P."/>
            <person name="Arus P."/>
            <person name="Orellana A."/>
            <person name="Wells C."/>
            <person name="Main D."/>
            <person name="Vizzotto G."/>
            <person name="Silva H."/>
            <person name="Salamini F."/>
            <person name="Schmutz J."/>
            <person name="Morgante M."/>
            <person name="Rokhsar D.S."/>
        </authorList>
    </citation>
    <scope>NUCLEOTIDE SEQUENCE [LARGE SCALE GENOMIC DNA]</scope>
    <source>
        <strain evidence="9">cv. Nemared</strain>
    </source>
</reference>
<keyword evidence="5" id="KW-0333">Golgi apparatus</keyword>
<dbReference type="GO" id="GO:0016757">
    <property type="term" value="F:glycosyltransferase activity"/>
    <property type="evidence" value="ECO:0007669"/>
    <property type="project" value="UniProtKB-KW"/>
</dbReference>
<evidence type="ECO:0000256" key="2">
    <source>
        <dbReference type="ARBA" id="ARBA00010271"/>
    </source>
</evidence>
<organism evidence="8 9">
    <name type="scientific">Prunus persica</name>
    <name type="common">Peach</name>
    <name type="synonym">Amygdalus persica</name>
    <dbReference type="NCBI Taxonomy" id="3760"/>
    <lineage>
        <taxon>Eukaryota</taxon>
        <taxon>Viridiplantae</taxon>
        <taxon>Streptophyta</taxon>
        <taxon>Embryophyta</taxon>
        <taxon>Tracheophyta</taxon>
        <taxon>Spermatophyta</taxon>
        <taxon>Magnoliopsida</taxon>
        <taxon>eudicotyledons</taxon>
        <taxon>Gunneridae</taxon>
        <taxon>Pentapetalae</taxon>
        <taxon>rosids</taxon>
        <taxon>fabids</taxon>
        <taxon>Rosales</taxon>
        <taxon>Rosaceae</taxon>
        <taxon>Amygdaloideae</taxon>
        <taxon>Amygdaleae</taxon>
        <taxon>Prunus</taxon>
    </lineage>
</organism>
<evidence type="ECO:0000259" key="7">
    <source>
        <dbReference type="Pfam" id="PF03016"/>
    </source>
</evidence>
<dbReference type="InterPro" id="IPR004263">
    <property type="entry name" value="Exostosin"/>
</dbReference>
<dbReference type="eggNOG" id="KOG1021">
    <property type="taxonomic scope" value="Eukaryota"/>
</dbReference>
<sequence>MAGSGCTQTCLIYPSLFLILVFSFVNPHFHFFPFPYKSNDCNNDLYNATRNSATHNMPPMQVRKNVNQFEKMEDGLARARAAIREAARSRSYTSYKKEAFVPRGSVYINPYSFHQSHIEMEKRFRIWTYKEGEPPLFQEGPMNDIYSIEGQFMDELSGESPFSAKDPDEALAFFLPVSVVNIVRYVYRPYTTYSRVRLQNVIEDFIGIVSKRYPYWKRSNGADHFLVSCHDWAPDISAGHPELFKNFIRVLCNANSSEGFWPVRDVSLPEINIPFGDLGPPLLTHPPRNRSIFAFFAGGDHGNVRKLLFRHWKNKDKEIQVYDYLPKTLNYTQLMAQSKFCLCPSGWEVASPRVVEAIYAGCVPVIISDSYVLPFSDVLDWSKFSVHVPVARIRELKAILQTVSVHEYLRKQKRVVQVQRHFVLNRPAKPFDLLHMVMHSVWLRRLNVRLLR</sequence>
<proteinExistence type="inferred from homology"/>
<keyword evidence="3" id="KW-0808">Transferase</keyword>
<dbReference type="Pfam" id="PF03016">
    <property type="entry name" value="Exostosin_GT47"/>
    <property type="match status" value="1"/>
</dbReference>
<gene>
    <name evidence="8" type="ORF">PRUPE_1G483100</name>
</gene>
<keyword evidence="6" id="KW-0472">Membrane</keyword>
<dbReference type="EMBL" id="CM007651">
    <property type="protein sequence ID" value="ONI34453.1"/>
    <property type="molecule type" value="Genomic_DNA"/>
</dbReference>
<dbReference type="Proteomes" id="UP000006882">
    <property type="component" value="Chromosome G1"/>
</dbReference>
<evidence type="ECO:0000256" key="5">
    <source>
        <dbReference type="ARBA" id="ARBA00023034"/>
    </source>
</evidence>
<comment type="similarity">
    <text evidence="2">Belongs to the glycosyltransferase 47 family.</text>
</comment>
<dbReference type="Gramene" id="ONI34453">
    <property type="protein sequence ID" value="ONI34453"/>
    <property type="gene ID" value="PRUPE_1G483100"/>
</dbReference>
<dbReference type="GO" id="GO:0000139">
    <property type="term" value="C:Golgi membrane"/>
    <property type="evidence" value="ECO:0007669"/>
    <property type="project" value="UniProtKB-SubCell"/>
</dbReference>
<name>A0A251REM9_PRUPE</name>
<dbReference type="PANTHER" id="PTHR11062:SF365">
    <property type="entry name" value="EXOSTOSIN GT47 DOMAIN-CONTAINING PROTEIN"/>
    <property type="match status" value="1"/>
</dbReference>
<feature type="transmembrane region" description="Helical" evidence="6">
    <location>
        <begin position="12"/>
        <end position="29"/>
    </location>
</feature>
<feature type="domain" description="Exostosin GT47" evidence="7">
    <location>
        <begin position="120"/>
        <end position="402"/>
    </location>
</feature>
<keyword evidence="3" id="KW-0328">Glycosyltransferase</keyword>
<keyword evidence="4" id="KW-0735">Signal-anchor</keyword>
<dbReference type="Gene3D" id="3.40.50.2000">
    <property type="entry name" value="Glycogen Phosphorylase B"/>
    <property type="match status" value="1"/>
</dbReference>
<evidence type="ECO:0000256" key="3">
    <source>
        <dbReference type="ARBA" id="ARBA00022676"/>
    </source>
</evidence>
<dbReference type="PANTHER" id="PTHR11062">
    <property type="entry name" value="EXOSTOSIN HEPARAN SULFATE GLYCOSYLTRANSFERASE -RELATED"/>
    <property type="match status" value="1"/>
</dbReference>
<keyword evidence="6" id="KW-0812">Transmembrane</keyword>
<comment type="subcellular location">
    <subcellularLocation>
        <location evidence="1">Golgi apparatus membrane</location>
        <topology evidence="1">Single-pass type II membrane protein</topology>
    </subcellularLocation>
</comment>